<proteinExistence type="predicted"/>
<dbReference type="EMBL" id="BARU01029465">
    <property type="protein sequence ID" value="GAH67255.1"/>
    <property type="molecule type" value="Genomic_DNA"/>
</dbReference>
<evidence type="ECO:0000313" key="1">
    <source>
        <dbReference type="EMBL" id="GAH67255.1"/>
    </source>
</evidence>
<gene>
    <name evidence="1" type="ORF">S03H2_46877</name>
</gene>
<feature type="non-terminal residue" evidence="1">
    <location>
        <position position="46"/>
    </location>
</feature>
<protein>
    <submittedName>
        <fullName evidence="1">Uncharacterized protein</fullName>
    </submittedName>
</protein>
<comment type="caution">
    <text evidence="1">The sequence shown here is derived from an EMBL/GenBank/DDBJ whole genome shotgun (WGS) entry which is preliminary data.</text>
</comment>
<name>X1IDA6_9ZZZZ</name>
<accession>X1IDA6</accession>
<reference evidence="1" key="1">
    <citation type="journal article" date="2014" name="Front. Microbiol.">
        <title>High frequency of phylogenetically diverse reductive dehalogenase-homologous genes in deep subseafloor sedimentary metagenomes.</title>
        <authorList>
            <person name="Kawai M."/>
            <person name="Futagami T."/>
            <person name="Toyoda A."/>
            <person name="Takaki Y."/>
            <person name="Nishi S."/>
            <person name="Hori S."/>
            <person name="Arai W."/>
            <person name="Tsubouchi T."/>
            <person name="Morono Y."/>
            <person name="Uchiyama I."/>
            <person name="Ito T."/>
            <person name="Fujiyama A."/>
            <person name="Inagaki F."/>
            <person name="Takami H."/>
        </authorList>
    </citation>
    <scope>NUCLEOTIDE SEQUENCE</scope>
    <source>
        <strain evidence="1">Expedition CK06-06</strain>
    </source>
</reference>
<sequence>MKKDTRKIKEDYVAEGPLLCSLDSSKTYKGLVGIYIDESLITLIDG</sequence>
<organism evidence="1">
    <name type="scientific">marine sediment metagenome</name>
    <dbReference type="NCBI Taxonomy" id="412755"/>
    <lineage>
        <taxon>unclassified sequences</taxon>
        <taxon>metagenomes</taxon>
        <taxon>ecological metagenomes</taxon>
    </lineage>
</organism>
<dbReference type="AlphaFoldDB" id="X1IDA6"/>